<evidence type="ECO:0000313" key="2">
    <source>
        <dbReference type="EMBL" id="OGW98890.1"/>
    </source>
</evidence>
<proteinExistence type="predicted"/>
<organism evidence="2 3">
    <name type="scientific">Candidatus Danuiimicrobium aquiferis</name>
    <dbReference type="NCBI Taxonomy" id="1801832"/>
    <lineage>
        <taxon>Bacteria</taxon>
        <taxon>Pseudomonadati</taxon>
        <taxon>Candidatus Omnitrophota</taxon>
        <taxon>Candidatus Danuiimicrobium</taxon>
    </lineage>
</organism>
<dbReference type="InterPro" id="IPR050256">
    <property type="entry name" value="Glycosyltransferase_2"/>
</dbReference>
<comment type="caution">
    <text evidence="2">The sequence shown here is derived from an EMBL/GenBank/DDBJ whole genome shotgun (WGS) entry which is preliminary data.</text>
</comment>
<sequence length="239" mass="27704">MNEKTFKKISIVIPAYNEAKTIRKLVERIFQVKFPIEFELIIVDDHSADRTHRIVKILETRHLENKIRLFRNEINQGKGYCIQRGIQNASGDIIVVQDADFEYDPNEIPKLLKPIIQHQADVVYGSRFLEAKRPAGMAFPNYIANRFLTLITNILFGTKLTDMETCYKVVRADLIKEIKLETKRFDFEPEITAKLAKKGSRIIELPISYHGRSASEGKKIRAKDFFIALKVLLQNRISR</sequence>
<dbReference type="AlphaFoldDB" id="A0A1G1L154"/>
<dbReference type="PANTHER" id="PTHR48090:SF7">
    <property type="entry name" value="RFBJ PROTEIN"/>
    <property type="match status" value="1"/>
</dbReference>
<dbReference type="PANTHER" id="PTHR48090">
    <property type="entry name" value="UNDECAPRENYL-PHOSPHATE 4-DEOXY-4-FORMAMIDO-L-ARABINOSE TRANSFERASE-RELATED"/>
    <property type="match status" value="1"/>
</dbReference>
<evidence type="ECO:0000313" key="3">
    <source>
        <dbReference type="Proteomes" id="UP000178187"/>
    </source>
</evidence>
<dbReference type="EMBL" id="MHFR01000022">
    <property type="protein sequence ID" value="OGW98890.1"/>
    <property type="molecule type" value="Genomic_DNA"/>
</dbReference>
<protein>
    <recommendedName>
        <fullName evidence="1">Glycosyltransferase 2-like domain-containing protein</fullName>
    </recommendedName>
</protein>
<evidence type="ECO:0000259" key="1">
    <source>
        <dbReference type="Pfam" id="PF00535"/>
    </source>
</evidence>
<dbReference type="SUPFAM" id="SSF53448">
    <property type="entry name" value="Nucleotide-diphospho-sugar transferases"/>
    <property type="match status" value="1"/>
</dbReference>
<dbReference type="Gene3D" id="3.90.550.10">
    <property type="entry name" value="Spore Coat Polysaccharide Biosynthesis Protein SpsA, Chain A"/>
    <property type="match status" value="1"/>
</dbReference>
<gene>
    <name evidence="2" type="ORF">A3G33_02400</name>
</gene>
<name>A0A1G1L154_9BACT</name>
<reference evidence="2 3" key="1">
    <citation type="journal article" date="2016" name="Nat. Commun.">
        <title>Thousands of microbial genomes shed light on interconnected biogeochemical processes in an aquifer system.</title>
        <authorList>
            <person name="Anantharaman K."/>
            <person name="Brown C.T."/>
            <person name="Hug L.A."/>
            <person name="Sharon I."/>
            <person name="Castelle C.J."/>
            <person name="Probst A.J."/>
            <person name="Thomas B.C."/>
            <person name="Singh A."/>
            <person name="Wilkins M.J."/>
            <person name="Karaoz U."/>
            <person name="Brodie E.L."/>
            <person name="Williams K.H."/>
            <person name="Hubbard S.S."/>
            <person name="Banfield J.F."/>
        </authorList>
    </citation>
    <scope>NUCLEOTIDE SEQUENCE [LARGE SCALE GENOMIC DNA]</scope>
</reference>
<dbReference type="Pfam" id="PF00535">
    <property type="entry name" value="Glycos_transf_2"/>
    <property type="match status" value="1"/>
</dbReference>
<feature type="domain" description="Glycosyltransferase 2-like" evidence="1">
    <location>
        <begin position="10"/>
        <end position="178"/>
    </location>
</feature>
<dbReference type="CDD" id="cd04179">
    <property type="entry name" value="DPM_DPG-synthase_like"/>
    <property type="match status" value="1"/>
</dbReference>
<accession>A0A1G1L154</accession>
<dbReference type="InterPro" id="IPR029044">
    <property type="entry name" value="Nucleotide-diphossugar_trans"/>
</dbReference>
<dbReference type="InterPro" id="IPR001173">
    <property type="entry name" value="Glyco_trans_2-like"/>
</dbReference>
<dbReference type="Proteomes" id="UP000178187">
    <property type="component" value="Unassembled WGS sequence"/>
</dbReference>